<dbReference type="PANTHER" id="PTHR42966">
    <property type="entry name" value="N-ACETYLNEURAMINATE SYNTHASE"/>
    <property type="match status" value="1"/>
</dbReference>
<dbReference type="GO" id="GO:0047444">
    <property type="term" value="F:N-acylneuraminate-9-phosphate synthase activity"/>
    <property type="evidence" value="ECO:0007669"/>
    <property type="project" value="TreeGrafter"/>
</dbReference>
<dbReference type="SMART" id="SM00858">
    <property type="entry name" value="SAF"/>
    <property type="match status" value="1"/>
</dbReference>
<proteinExistence type="predicted"/>
<feature type="domain" description="AFP-like" evidence="1">
    <location>
        <begin position="289"/>
        <end position="350"/>
    </location>
</feature>
<dbReference type="InterPro" id="IPR006190">
    <property type="entry name" value="SAF_AFP_Neu5Ac"/>
</dbReference>
<dbReference type="InterPro" id="IPR013974">
    <property type="entry name" value="SAF"/>
</dbReference>
<dbReference type="InterPro" id="IPR013132">
    <property type="entry name" value="PseI/NeuA/B-like_N"/>
</dbReference>
<evidence type="ECO:0000313" key="3">
    <source>
        <dbReference type="Proteomes" id="UP000230638"/>
    </source>
</evidence>
<dbReference type="Proteomes" id="UP000230638">
    <property type="component" value="Unassembled WGS sequence"/>
</dbReference>
<organism evidence="2 3">
    <name type="scientific">Candidatus Lloydbacteria bacterium CG22_combo_CG10-13_8_21_14_all_47_15</name>
    <dbReference type="NCBI Taxonomy" id="1974635"/>
    <lineage>
        <taxon>Bacteria</taxon>
        <taxon>Candidatus Lloydiibacteriota</taxon>
    </lineage>
</organism>
<dbReference type="SUPFAM" id="SSF51269">
    <property type="entry name" value="AFP III-like domain"/>
    <property type="match status" value="1"/>
</dbReference>
<dbReference type="GO" id="GO:0016051">
    <property type="term" value="P:carbohydrate biosynthetic process"/>
    <property type="evidence" value="ECO:0007669"/>
    <property type="project" value="InterPro"/>
</dbReference>
<dbReference type="InterPro" id="IPR051690">
    <property type="entry name" value="PseI-like"/>
</dbReference>
<evidence type="ECO:0000259" key="1">
    <source>
        <dbReference type="PROSITE" id="PS50844"/>
    </source>
</evidence>
<dbReference type="CDD" id="cd11615">
    <property type="entry name" value="SAF_NeuB_like"/>
    <property type="match status" value="1"/>
</dbReference>
<dbReference type="Gene3D" id="3.20.20.70">
    <property type="entry name" value="Aldolase class I"/>
    <property type="match status" value="1"/>
</dbReference>
<gene>
    <name evidence="2" type="ORF">COW88_00865</name>
</gene>
<evidence type="ECO:0000313" key="2">
    <source>
        <dbReference type="EMBL" id="PIP73769.1"/>
    </source>
</evidence>
<dbReference type="PROSITE" id="PS50844">
    <property type="entry name" value="AFP_LIKE"/>
    <property type="match status" value="1"/>
</dbReference>
<dbReference type="Pfam" id="PF03102">
    <property type="entry name" value="NeuB"/>
    <property type="match status" value="1"/>
</dbReference>
<comment type="caution">
    <text evidence="2">The sequence shown here is derived from an EMBL/GenBank/DDBJ whole genome shotgun (WGS) entry which is preliminary data.</text>
</comment>
<dbReference type="SUPFAM" id="SSF51569">
    <property type="entry name" value="Aldolase"/>
    <property type="match status" value="1"/>
</dbReference>
<sequence>MKEVFNIGALRVGENYPAIIIAELSDGHMGSFEKAQQLVGAAKDAGADVVKFQMHFPEREMISGVKMWAGDLQDILKRVWFSPNNHERIMEYCASIGIEYLCTPFSFEAVDTLERMGVHSFKTGSGEICNLPFHRKLAKISARTGKPVFISTGMCTMAELEETIALYTEEGANFLLMNCTSEYPINDYVHLRLGLIPVLREKFRVMVGQSDHSTEIYSSLAAIALGAKVIEKHFTLDRNGPFPDDGMCLDPRMMRELVDAVRKVEKAIEGNEKIVLPEEAEIRSWAFHSVVSDRNLKKGELITLANVRPARPGSGIPAKYLDETYFHELENKRCKTDIPKDTVITWEDLE</sequence>
<dbReference type="EMBL" id="PCTL01000007">
    <property type="protein sequence ID" value="PIP73769.1"/>
    <property type="molecule type" value="Genomic_DNA"/>
</dbReference>
<dbReference type="Pfam" id="PF08666">
    <property type="entry name" value="SAF"/>
    <property type="match status" value="1"/>
</dbReference>
<dbReference type="InterPro" id="IPR036732">
    <property type="entry name" value="AFP_Neu5c_C_sf"/>
</dbReference>
<dbReference type="InterPro" id="IPR057736">
    <property type="entry name" value="SAF_PseI/NeuA/NeuB"/>
</dbReference>
<dbReference type="PANTHER" id="PTHR42966:SF1">
    <property type="entry name" value="SIALIC ACID SYNTHASE"/>
    <property type="match status" value="1"/>
</dbReference>
<dbReference type="InterPro" id="IPR013785">
    <property type="entry name" value="Aldolase_TIM"/>
</dbReference>
<reference evidence="2 3" key="1">
    <citation type="submission" date="2017-09" db="EMBL/GenBank/DDBJ databases">
        <title>Depth-based differentiation of microbial function through sediment-hosted aquifers and enrichment of novel symbionts in the deep terrestrial subsurface.</title>
        <authorList>
            <person name="Probst A.J."/>
            <person name="Ladd B."/>
            <person name="Jarett J.K."/>
            <person name="Geller-Mcgrath D.E."/>
            <person name="Sieber C.M."/>
            <person name="Emerson J.B."/>
            <person name="Anantharaman K."/>
            <person name="Thomas B.C."/>
            <person name="Malmstrom R."/>
            <person name="Stieglmeier M."/>
            <person name="Klingl A."/>
            <person name="Woyke T."/>
            <person name="Ryan C.M."/>
            <person name="Banfield J.F."/>
        </authorList>
    </citation>
    <scope>NUCLEOTIDE SEQUENCE [LARGE SCALE GENOMIC DNA]</scope>
    <source>
        <strain evidence="2">CG22_combo_CG10-13_8_21_14_all_47_15</strain>
    </source>
</reference>
<dbReference type="Gene3D" id="3.90.1210.10">
    <property type="entry name" value="Antifreeze-like/N-acetylneuraminic acid synthase C-terminal domain"/>
    <property type="match status" value="1"/>
</dbReference>
<dbReference type="AlphaFoldDB" id="A0A2H0CVM4"/>
<accession>A0A2H0CVM4</accession>
<protein>
    <submittedName>
        <fullName evidence="2">CMP-N-acetylneuraminic acid synthetase</fullName>
    </submittedName>
</protein>
<name>A0A2H0CVM4_9BACT</name>